<gene>
    <name evidence="1" type="ORF">ACEZDG_17065</name>
</gene>
<dbReference type="SUPFAM" id="SSF56349">
    <property type="entry name" value="DNA breaking-rejoining enzymes"/>
    <property type="match status" value="1"/>
</dbReference>
<dbReference type="EMBL" id="JBHEZX010000006">
    <property type="protein sequence ID" value="MFC1410973.1"/>
    <property type="molecule type" value="Genomic_DNA"/>
</dbReference>
<dbReference type="InterPro" id="IPR050090">
    <property type="entry name" value="Tyrosine_recombinase_XerCD"/>
</dbReference>
<dbReference type="InterPro" id="IPR013762">
    <property type="entry name" value="Integrase-like_cat_sf"/>
</dbReference>
<keyword evidence="2" id="KW-1185">Reference proteome</keyword>
<dbReference type="InterPro" id="IPR002104">
    <property type="entry name" value="Integrase_catalytic"/>
</dbReference>
<name>A0ABV6VB74_9ACTN</name>
<protein>
    <submittedName>
        <fullName evidence="1">Tyrosine-type recombinase/integrase</fullName>
    </submittedName>
</protein>
<dbReference type="PANTHER" id="PTHR30349">
    <property type="entry name" value="PHAGE INTEGRASE-RELATED"/>
    <property type="match status" value="1"/>
</dbReference>
<organism evidence="1 2">
    <name type="scientific">Streptacidiphilus alkalitolerans</name>
    <dbReference type="NCBI Taxonomy" id="3342712"/>
    <lineage>
        <taxon>Bacteria</taxon>
        <taxon>Bacillati</taxon>
        <taxon>Actinomycetota</taxon>
        <taxon>Actinomycetes</taxon>
        <taxon>Kitasatosporales</taxon>
        <taxon>Streptomycetaceae</taxon>
        <taxon>Streptacidiphilus</taxon>
    </lineage>
</organism>
<evidence type="ECO:0000313" key="1">
    <source>
        <dbReference type="EMBL" id="MFC1410973.1"/>
    </source>
</evidence>
<accession>A0ABV6VB74</accession>
<reference evidence="1 2" key="1">
    <citation type="submission" date="2024-09" db="EMBL/GenBank/DDBJ databases">
        <authorList>
            <person name="Lee S.D."/>
        </authorList>
    </citation>
    <scope>NUCLEOTIDE SEQUENCE [LARGE SCALE GENOMIC DNA]</scope>
    <source>
        <strain evidence="1 2">N1-1</strain>
    </source>
</reference>
<dbReference type="Proteomes" id="UP001592582">
    <property type="component" value="Unassembled WGS sequence"/>
</dbReference>
<sequence length="461" mass="51337">MLTFDVRINEIRERPGRPKPYELRWTVGIQRHSKSYATKTLAQGREAELRTAMRKGEQFDAETGVPASELRLKDQSTWFEHARKYAEMKWKRSSAKSRGTRADALAMVTPALVTDRKGAPPARVLRRALTGWAFNFSGRTPPPPEQIAAALEWLERKSVPMAQLEEPDVLRAGLEALTLQLNGAQAAATTIRRKRMVLNNCLRYGIERRQLTANPLQFIDWSPPETDDEIDWRYVPSPQQSKALIAAARTVGPRGRHLAAFFACMYYAGMRPAEVMDLRKKDCTLPESGWGRLLLAGSSPRAGSTWTDDGRSHDEKGLKRRARKATRDVPIPPVLVAILREHLETYGTGLGGRLFQASEGGVVQTKDYSNVWKLARAVALSEEQVATPLAEVPYAARKAGITLWLVSGVDPTEVARRAGHSVAVLYRFYAKVLDGKREQANSKIEQALNDAADDDSVSPTV</sequence>
<evidence type="ECO:0000313" key="2">
    <source>
        <dbReference type="Proteomes" id="UP001592582"/>
    </source>
</evidence>
<proteinExistence type="predicted"/>
<comment type="caution">
    <text evidence="1">The sequence shown here is derived from an EMBL/GenBank/DDBJ whole genome shotgun (WGS) entry which is preliminary data.</text>
</comment>
<dbReference type="PROSITE" id="PS51898">
    <property type="entry name" value="TYR_RECOMBINASE"/>
    <property type="match status" value="1"/>
</dbReference>
<dbReference type="InterPro" id="IPR011010">
    <property type="entry name" value="DNA_brk_join_enz"/>
</dbReference>
<dbReference type="PANTHER" id="PTHR30349:SF64">
    <property type="entry name" value="PROPHAGE INTEGRASE INTD-RELATED"/>
    <property type="match status" value="1"/>
</dbReference>
<dbReference type="Gene3D" id="1.10.443.10">
    <property type="entry name" value="Intergrase catalytic core"/>
    <property type="match status" value="1"/>
</dbReference>